<dbReference type="GO" id="GO:0019900">
    <property type="term" value="F:kinase binding"/>
    <property type="evidence" value="ECO:0007669"/>
    <property type="project" value="InterPro"/>
</dbReference>
<evidence type="ECO:0000313" key="5">
    <source>
        <dbReference type="EMBL" id="SAM00357.1"/>
    </source>
</evidence>
<keyword evidence="1" id="KW-0677">Repeat</keyword>
<feature type="region of interest" description="Disordered" evidence="3">
    <location>
        <begin position="312"/>
        <end position="355"/>
    </location>
</feature>
<gene>
    <name evidence="5" type="primary">ABSGL_06038.1 scaffold 7611</name>
</gene>
<evidence type="ECO:0000256" key="1">
    <source>
        <dbReference type="ARBA" id="ARBA00022737"/>
    </source>
</evidence>
<feature type="region of interest" description="Disordered" evidence="3">
    <location>
        <begin position="1"/>
        <end position="24"/>
    </location>
</feature>
<dbReference type="InterPro" id="IPR011992">
    <property type="entry name" value="EF-hand-dom_pair"/>
</dbReference>
<protein>
    <recommendedName>
        <fullName evidence="4">EF-hand domain-containing protein</fullName>
    </recommendedName>
</protein>
<dbReference type="CDD" id="cd00051">
    <property type="entry name" value="EFh"/>
    <property type="match status" value="1"/>
</dbReference>
<evidence type="ECO:0000259" key="4">
    <source>
        <dbReference type="PROSITE" id="PS50222"/>
    </source>
</evidence>
<proteinExistence type="predicted"/>
<keyword evidence="2" id="KW-0106">Calcium</keyword>
<feature type="compositionally biased region" description="Polar residues" evidence="3">
    <location>
        <begin position="256"/>
        <end position="283"/>
    </location>
</feature>
<feature type="compositionally biased region" description="Polar residues" evidence="3">
    <location>
        <begin position="324"/>
        <end position="355"/>
    </location>
</feature>
<feature type="domain" description="EF-hand" evidence="4">
    <location>
        <begin position="98"/>
        <end position="133"/>
    </location>
</feature>
<dbReference type="PROSITE" id="PS00018">
    <property type="entry name" value="EF_HAND_1"/>
    <property type="match status" value="1"/>
</dbReference>
<dbReference type="PANTHER" id="PTHR23056:SF110">
    <property type="entry name" value="CALMODULIN"/>
    <property type="match status" value="1"/>
</dbReference>
<feature type="region of interest" description="Disordered" evidence="3">
    <location>
        <begin position="192"/>
        <end position="237"/>
    </location>
</feature>
<feature type="region of interest" description="Disordered" evidence="3">
    <location>
        <begin position="252"/>
        <end position="297"/>
    </location>
</feature>
<dbReference type="InterPro" id="IPR045198">
    <property type="entry name" value="CNBL1-10"/>
</dbReference>
<dbReference type="OMA" id="HADEPNG"/>
<dbReference type="Pfam" id="PF13499">
    <property type="entry name" value="EF-hand_7"/>
    <property type="match status" value="1"/>
</dbReference>
<dbReference type="PANTHER" id="PTHR23056">
    <property type="entry name" value="CALCINEURIN B"/>
    <property type="match status" value="1"/>
</dbReference>
<dbReference type="InParanoid" id="A0A168NE04"/>
<reference evidence="5" key="1">
    <citation type="submission" date="2016-04" db="EMBL/GenBank/DDBJ databases">
        <authorList>
            <person name="Evans L.H."/>
            <person name="Alamgir A."/>
            <person name="Owens N."/>
            <person name="Weber N.D."/>
            <person name="Virtaneva K."/>
            <person name="Barbian K."/>
            <person name="Babar A."/>
            <person name="Rosenke K."/>
        </authorList>
    </citation>
    <scope>NUCLEOTIDE SEQUENCE [LARGE SCALE GENOMIC DNA]</scope>
    <source>
        <strain evidence="5">CBS 101.48</strain>
    </source>
</reference>
<dbReference type="InterPro" id="IPR002048">
    <property type="entry name" value="EF_hand_dom"/>
</dbReference>
<evidence type="ECO:0000256" key="3">
    <source>
        <dbReference type="SAM" id="MobiDB-lite"/>
    </source>
</evidence>
<dbReference type="EMBL" id="LT553181">
    <property type="protein sequence ID" value="SAM00357.1"/>
    <property type="molecule type" value="Genomic_DNA"/>
</dbReference>
<feature type="domain" description="EF-hand" evidence="4">
    <location>
        <begin position="62"/>
        <end position="97"/>
    </location>
</feature>
<dbReference type="AlphaFoldDB" id="A0A168NE04"/>
<feature type="domain" description="EF-hand" evidence="4">
    <location>
        <begin position="142"/>
        <end position="177"/>
    </location>
</feature>
<feature type="compositionally biased region" description="Basic and acidic residues" evidence="3">
    <location>
        <begin position="1"/>
        <end position="10"/>
    </location>
</feature>
<feature type="compositionally biased region" description="Low complexity" evidence="3">
    <location>
        <begin position="220"/>
        <end position="231"/>
    </location>
</feature>
<dbReference type="STRING" id="4829.A0A168NE04"/>
<feature type="compositionally biased region" description="Low complexity" evidence="3">
    <location>
        <begin position="194"/>
        <end position="208"/>
    </location>
</feature>
<dbReference type="SMART" id="SM00054">
    <property type="entry name" value="EFh"/>
    <property type="match status" value="3"/>
</dbReference>
<dbReference type="InterPro" id="IPR018247">
    <property type="entry name" value="EF_Hand_1_Ca_BS"/>
</dbReference>
<dbReference type="Proteomes" id="UP000078561">
    <property type="component" value="Unassembled WGS sequence"/>
</dbReference>
<dbReference type="Gene3D" id="1.10.238.10">
    <property type="entry name" value="EF-hand"/>
    <property type="match status" value="1"/>
</dbReference>
<sequence length="355" mass="38842">MGQTKSKENRLLSQKTHFSKKEISHLRQNIQSSSTNHTKSNGITEDVFKDTVKKYVPSVSSHDDVFLKRLYAAFDDDDTKSIDFETFVDGLSVFMKGTPEEKLELSFKLYDVKHAGYLTRPDLERVMIQLSQAASDDDQTNEIKSMVGRMFDDLDVDGDGKLTFEEYKLSVMKEPLIVDFLERFLAEHNISQHPSVPSRPASVSSYRSGRSLTHPHHSKLSLSGLPPSTSPIHSASRLSVRVSQAELLEYGHHSHSPTSLSTAGSPTTSVSLKNNTNNYNGSPSIGPRSPHHLSRPTSMTSLDAAITTMDLNHADEPNGASKPSIANKSALSNGSKPIKNNDSAPSSTANGATSS</sequence>
<dbReference type="GO" id="GO:0019722">
    <property type="term" value="P:calcium-mediated signaling"/>
    <property type="evidence" value="ECO:0007669"/>
    <property type="project" value="InterPro"/>
</dbReference>
<dbReference type="SUPFAM" id="SSF47473">
    <property type="entry name" value="EF-hand"/>
    <property type="match status" value="1"/>
</dbReference>
<organism evidence="5">
    <name type="scientific">Absidia glauca</name>
    <name type="common">Pin mould</name>
    <dbReference type="NCBI Taxonomy" id="4829"/>
    <lineage>
        <taxon>Eukaryota</taxon>
        <taxon>Fungi</taxon>
        <taxon>Fungi incertae sedis</taxon>
        <taxon>Mucoromycota</taxon>
        <taxon>Mucoromycotina</taxon>
        <taxon>Mucoromycetes</taxon>
        <taxon>Mucorales</taxon>
        <taxon>Cunninghamellaceae</taxon>
        <taxon>Absidia</taxon>
    </lineage>
</organism>
<dbReference type="OrthoDB" id="191686at2759"/>
<evidence type="ECO:0000313" key="6">
    <source>
        <dbReference type="Proteomes" id="UP000078561"/>
    </source>
</evidence>
<dbReference type="PROSITE" id="PS50222">
    <property type="entry name" value="EF_HAND_2"/>
    <property type="match status" value="3"/>
</dbReference>
<dbReference type="GO" id="GO:0005509">
    <property type="term" value="F:calcium ion binding"/>
    <property type="evidence" value="ECO:0007669"/>
    <property type="project" value="InterPro"/>
</dbReference>
<accession>A0A168NE04</accession>
<evidence type="ECO:0000256" key="2">
    <source>
        <dbReference type="ARBA" id="ARBA00022837"/>
    </source>
</evidence>
<keyword evidence="6" id="KW-1185">Reference proteome</keyword>
<name>A0A168NE04_ABSGL</name>
<dbReference type="PRINTS" id="PR00450">
    <property type="entry name" value="RECOVERIN"/>
</dbReference>